<feature type="coiled-coil region" evidence="12">
    <location>
        <begin position="466"/>
        <end position="497"/>
    </location>
</feature>
<evidence type="ECO:0000256" key="4">
    <source>
        <dbReference type="ARBA" id="ARBA00022741"/>
    </source>
</evidence>
<dbReference type="FunFam" id="3.40.50.300:FF:000002">
    <property type="entry name" value="ATP synthase subunit alpha"/>
    <property type="match status" value="1"/>
</dbReference>
<evidence type="ECO:0000313" key="16">
    <source>
        <dbReference type="EMBL" id="OIO07589.1"/>
    </source>
</evidence>
<dbReference type="Pfam" id="PF00006">
    <property type="entry name" value="ATP-synt_ab"/>
    <property type="match status" value="1"/>
</dbReference>
<dbReference type="InterPro" id="IPR005294">
    <property type="entry name" value="ATP_synth_F1_asu"/>
</dbReference>
<evidence type="ECO:0000256" key="3">
    <source>
        <dbReference type="ARBA" id="ARBA00022448"/>
    </source>
</evidence>
<dbReference type="GO" id="GO:0043531">
    <property type="term" value="F:ADP binding"/>
    <property type="evidence" value="ECO:0007669"/>
    <property type="project" value="TreeGrafter"/>
</dbReference>
<comment type="caution">
    <text evidence="16">The sequence shown here is derived from an EMBL/GenBank/DDBJ whole genome shotgun (WGS) entry which is preliminary data.</text>
</comment>
<dbReference type="InterPro" id="IPR000793">
    <property type="entry name" value="ATP_synth_asu_C"/>
</dbReference>
<evidence type="ECO:0000256" key="9">
    <source>
        <dbReference type="ARBA" id="ARBA00023196"/>
    </source>
</evidence>
<proteinExistence type="inferred from homology"/>
<dbReference type="EC" id="7.1.2.2" evidence="11"/>
<dbReference type="GO" id="GO:0005886">
    <property type="term" value="C:plasma membrane"/>
    <property type="evidence" value="ECO:0007669"/>
    <property type="project" value="UniProtKB-SubCell"/>
</dbReference>
<dbReference type="InterPro" id="IPR004100">
    <property type="entry name" value="ATPase_F1/V1/A1_a/bsu_N"/>
</dbReference>
<feature type="domain" description="ATPase F1/V1/A1 complex alpha/beta subunit N-terminal" evidence="15">
    <location>
        <begin position="26"/>
        <end position="94"/>
    </location>
</feature>
<evidence type="ECO:0000259" key="15">
    <source>
        <dbReference type="Pfam" id="PF02874"/>
    </source>
</evidence>
<feature type="domain" description="ATP synthase alpha subunit C-terminal" evidence="14">
    <location>
        <begin position="374"/>
        <end position="497"/>
    </location>
</feature>
<dbReference type="GO" id="GO:0046933">
    <property type="term" value="F:proton-transporting ATP synthase activity, rotational mechanism"/>
    <property type="evidence" value="ECO:0007669"/>
    <property type="project" value="UniProtKB-UniRule"/>
</dbReference>
<dbReference type="PANTHER" id="PTHR48082">
    <property type="entry name" value="ATP SYNTHASE SUBUNIT ALPHA, MITOCHONDRIAL"/>
    <property type="match status" value="1"/>
</dbReference>
<keyword evidence="5 11" id="KW-0067">ATP-binding</keyword>
<dbReference type="HAMAP" id="MF_01346">
    <property type="entry name" value="ATP_synth_alpha_bact"/>
    <property type="match status" value="1"/>
</dbReference>
<dbReference type="PANTHER" id="PTHR48082:SF2">
    <property type="entry name" value="ATP SYNTHASE SUBUNIT ALPHA, MITOCHONDRIAL"/>
    <property type="match status" value="1"/>
</dbReference>
<dbReference type="SUPFAM" id="SSF52540">
    <property type="entry name" value="P-loop containing nucleoside triphosphate hydrolases"/>
    <property type="match status" value="1"/>
</dbReference>
<dbReference type="Pfam" id="PF02874">
    <property type="entry name" value="ATP-synt_ab_N"/>
    <property type="match status" value="1"/>
</dbReference>
<keyword evidence="9 11" id="KW-0139">CF(1)</keyword>
<dbReference type="Gene3D" id="3.40.50.300">
    <property type="entry name" value="P-loop containing nucleotide triphosphate hydrolases"/>
    <property type="match status" value="1"/>
</dbReference>
<dbReference type="CDD" id="cd01132">
    <property type="entry name" value="F1-ATPase_alpha_CD"/>
    <property type="match status" value="1"/>
</dbReference>
<feature type="binding site" evidence="11">
    <location>
        <begin position="172"/>
        <end position="179"/>
    </location>
    <ligand>
        <name>ATP</name>
        <dbReference type="ChEBI" id="CHEBI:30616"/>
    </ligand>
</feature>
<sequence length="507" mass="55397">MSTTKDFIIAQLKDRIAGYQAEAKEQTVGRVLKVSDGIALISGLSDAMMSEILLFKSGGQEIVGVALNLEENLVGAIILGEFTAIKEGDEVVCTKRILEVPVGSNLVGRVVDPLGVPVDGKGKIEAAKFYPVEKIAPGVITRASVKEPVQTGIKAIDAMIPIGRGQRELIIGDRQIGKTAIAIDTIINQKGQNMKCIYVAIGQKESKIANIVAKLEEAGAMAYTTIVLAGASNSASLLYIAPYTGCAMAEYFLDQGEDVLIIYDDLSKHAVAYREISLLLRRPPGREAYPGDVFYLHSRLLERACKLNTDFGGGSITALPIIETQAGDVSAYIPTNVISITDGQIYLEPDLFYQGQRPAVNAGLSVSRVGSSAQIKAMKKVAGKMRLEAAQYRELAAFAQFGSDLDEDTRKKLERGKRLYEIFKQDQYLPVPVAKQVLIYYCLINGYIDDVPVEKTHEFEEGLIKYADLNNQALTLIAEKKELTEEVETEIKKVAEDYKATLDYLIK</sequence>
<dbReference type="EMBL" id="MNUV01000033">
    <property type="protein sequence ID" value="OIO07589.1"/>
    <property type="molecule type" value="Genomic_DNA"/>
</dbReference>
<dbReference type="Gene3D" id="1.20.150.20">
    <property type="entry name" value="ATP synthase alpha/beta chain, C-terminal domain"/>
    <property type="match status" value="1"/>
</dbReference>
<evidence type="ECO:0000256" key="5">
    <source>
        <dbReference type="ARBA" id="ARBA00022840"/>
    </source>
</evidence>
<evidence type="ECO:0000256" key="8">
    <source>
        <dbReference type="ARBA" id="ARBA00023136"/>
    </source>
</evidence>
<feature type="domain" description="ATPase F1/V1/A1 complex alpha/beta subunit nucleotide-binding" evidence="13">
    <location>
        <begin position="152"/>
        <end position="367"/>
    </location>
</feature>
<dbReference type="FunFam" id="1.20.150.20:FF:000001">
    <property type="entry name" value="ATP synthase subunit alpha"/>
    <property type="match status" value="1"/>
</dbReference>
<feature type="site" description="Required for activity" evidence="11">
    <location>
        <position position="365"/>
    </location>
</feature>
<keyword evidence="3 11" id="KW-0813">Transport</keyword>
<evidence type="ECO:0000256" key="10">
    <source>
        <dbReference type="ARBA" id="ARBA00023310"/>
    </source>
</evidence>
<keyword evidence="11" id="KW-0375">Hydrogen ion transport</keyword>
<dbReference type="SUPFAM" id="SSF50615">
    <property type="entry name" value="N-terminal domain of alpha and beta subunits of F1 ATP synthase"/>
    <property type="match status" value="1"/>
</dbReference>
<accession>A0A1J4T9U6</accession>
<protein>
    <recommendedName>
        <fullName evidence="11">ATP synthase subunit alpha</fullName>
        <ecNumber evidence="11">7.1.2.2</ecNumber>
    </recommendedName>
    <alternativeName>
        <fullName evidence="11">ATP synthase F1 sector subunit alpha</fullName>
    </alternativeName>
    <alternativeName>
        <fullName evidence="11">F-ATPase subunit alpha</fullName>
    </alternativeName>
</protein>
<comment type="function">
    <text evidence="11">Produces ATP from ADP in the presence of a proton gradient across the membrane. The alpha chain is a regulatory subunit.</text>
</comment>
<dbReference type="CDD" id="cd18113">
    <property type="entry name" value="ATP-synt_F1_alpha_C"/>
    <property type="match status" value="1"/>
</dbReference>
<name>A0A1J4T9U6_9BACT</name>
<keyword evidence="12" id="KW-0175">Coiled coil</keyword>
<keyword evidence="8 11" id="KW-0472">Membrane</keyword>
<dbReference type="Pfam" id="PF00306">
    <property type="entry name" value="ATP-synt_ab_C"/>
    <property type="match status" value="1"/>
</dbReference>
<dbReference type="SUPFAM" id="SSF47917">
    <property type="entry name" value="C-terminal domain of alpha and beta subunits of F1 ATP synthase"/>
    <property type="match status" value="1"/>
</dbReference>
<evidence type="ECO:0000256" key="12">
    <source>
        <dbReference type="SAM" id="Coils"/>
    </source>
</evidence>
<keyword evidence="7 11" id="KW-0406">Ion transport</keyword>
<evidence type="ECO:0000256" key="11">
    <source>
        <dbReference type="HAMAP-Rule" id="MF_01346"/>
    </source>
</evidence>
<dbReference type="Gene3D" id="2.40.30.20">
    <property type="match status" value="1"/>
</dbReference>
<dbReference type="PROSITE" id="PS00152">
    <property type="entry name" value="ATPASE_ALPHA_BETA"/>
    <property type="match status" value="1"/>
</dbReference>
<evidence type="ECO:0000256" key="1">
    <source>
        <dbReference type="ARBA" id="ARBA00004370"/>
    </source>
</evidence>
<dbReference type="NCBIfam" id="NF009884">
    <property type="entry name" value="PRK13343.1"/>
    <property type="match status" value="1"/>
</dbReference>
<dbReference type="CDD" id="cd18116">
    <property type="entry name" value="ATP-synt_F1_alpha_N"/>
    <property type="match status" value="1"/>
</dbReference>
<keyword evidence="11" id="KW-1003">Cell membrane</keyword>
<dbReference type="InterPro" id="IPR027417">
    <property type="entry name" value="P-loop_NTPase"/>
</dbReference>
<keyword evidence="6 11" id="KW-1278">Translocase</keyword>
<dbReference type="InterPro" id="IPR023366">
    <property type="entry name" value="ATP_synth_asu-like_sf"/>
</dbReference>
<dbReference type="InterPro" id="IPR000194">
    <property type="entry name" value="ATPase_F1/V1/A1_a/bsu_nucl-bd"/>
</dbReference>
<evidence type="ECO:0000259" key="14">
    <source>
        <dbReference type="Pfam" id="PF00306"/>
    </source>
</evidence>
<dbReference type="InterPro" id="IPR036121">
    <property type="entry name" value="ATPase_F1/V1/A1_a/bsu_N_sf"/>
</dbReference>
<dbReference type="InterPro" id="IPR020003">
    <property type="entry name" value="ATPase_a/bsu_AS"/>
</dbReference>
<evidence type="ECO:0000313" key="17">
    <source>
        <dbReference type="Proteomes" id="UP000182860"/>
    </source>
</evidence>
<keyword evidence="4 11" id="KW-0547">Nucleotide-binding</keyword>
<dbReference type="Proteomes" id="UP000182860">
    <property type="component" value="Unassembled WGS sequence"/>
</dbReference>
<dbReference type="NCBIfam" id="TIGR00962">
    <property type="entry name" value="atpA"/>
    <property type="match status" value="1"/>
</dbReference>
<evidence type="ECO:0000256" key="7">
    <source>
        <dbReference type="ARBA" id="ARBA00023065"/>
    </source>
</evidence>
<dbReference type="AlphaFoldDB" id="A0A1J4T9U6"/>
<reference evidence="16 17" key="1">
    <citation type="journal article" date="2016" name="Environ. Microbiol.">
        <title>Genomic resolution of a cold subsurface aquifer community provides metabolic insights for novel microbes adapted to high CO concentrations.</title>
        <authorList>
            <person name="Probst A.J."/>
            <person name="Castelle C.J."/>
            <person name="Singh A."/>
            <person name="Brown C.T."/>
            <person name="Anantharaman K."/>
            <person name="Sharon I."/>
            <person name="Hug L.A."/>
            <person name="Burstein D."/>
            <person name="Emerson J.B."/>
            <person name="Thomas B.C."/>
            <person name="Banfield J.F."/>
        </authorList>
    </citation>
    <scope>NUCLEOTIDE SEQUENCE [LARGE SCALE GENOMIC DNA]</scope>
    <source>
        <strain evidence="16">CG1_02_41_21</strain>
    </source>
</reference>
<dbReference type="GO" id="GO:0005524">
    <property type="term" value="F:ATP binding"/>
    <property type="evidence" value="ECO:0007669"/>
    <property type="project" value="UniProtKB-UniRule"/>
</dbReference>
<comment type="catalytic activity">
    <reaction evidence="11">
        <text>ATP + H2O + 4 H(+)(in) = ADP + phosphate + 5 H(+)(out)</text>
        <dbReference type="Rhea" id="RHEA:57720"/>
        <dbReference type="ChEBI" id="CHEBI:15377"/>
        <dbReference type="ChEBI" id="CHEBI:15378"/>
        <dbReference type="ChEBI" id="CHEBI:30616"/>
        <dbReference type="ChEBI" id="CHEBI:43474"/>
        <dbReference type="ChEBI" id="CHEBI:456216"/>
        <dbReference type="EC" id="7.1.2.2"/>
    </reaction>
</comment>
<organism evidence="16 17">
    <name type="scientific">Candidatus Falkowbacteria bacterium CG1_02_41_21</name>
    <dbReference type="NCBI Taxonomy" id="1805147"/>
    <lineage>
        <taxon>Bacteria</taxon>
        <taxon>Candidatus Falkowiibacteriota</taxon>
    </lineage>
</organism>
<gene>
    <name evidence="11" type="primary">atpA</name>
    <name evidence="16" type="ORF">AUJ35_01790</name>
</gene>
<comment type="similarity">
    <text evidence="2 11">Belongs to the ATPase alpha/beta chains family.</text>
</comment>
<dbReference type="InterPro" id="IPR033732">
    <property type="entry name" value="ATP_synth_F1_a_nt-bd_dom"/>
</dbReference>
<dbReference type="GO" id="GO:0045259">
    <property type="term" value="C:proton-transporting ATP synthase complex"/>
    <property type="evidence" value="ECO:0007669"/>
    <property type="project" value="UniProtKB-KW"/>
</dbReference>
<keyword evidence="10 11" id="KW-0066">ATP synthesis</keyword>
<dbReference type="InterPro" id="IPR038376">
    <property type="entry name" value="ATP_synth_asu_C_sf"/>
</dbReference>
<comment type="subcellular location">
    <subcellularLocation>
        <location evidence="11">Cell membrane</location>
        <topology evidence="11">Peripheral membrane protein</topology>
    </subcellularLocation>
    <subcellularLocation>
        <location evidence="1">Membrane</location>
    </subcellularLocation>
</comment>
<evidence type="ECO:0000256" key="6">
    <source>
        <dbReference type="ARBA" id="ARBA00022967"/>
    </source>
</evidence>
<evidence type="ECO:0000256" key="2">
    <source>
        <dbReference type="ARBA" id="ARBA00008936"/>
    </source>
</evidence>
<evidence type="ECO:0000259" key="13">
    <source>
        <dbReference type="Pfam" id="PF00006"/>
    </source>
</evidence>